<organism evidence="1 2">
    <name type="scientific">Cylindrotheca closterium</name>
    <dbReference type="NCBI Taxonomy" id="2856"/>
    <lineage>
        <taxon>Eukaryota</taxon>
        <taxon>Sar</taxon>
        <taxon>Stramenopiles</taxon>
        <taxon>Ochrophyta</taxon>
        <taxon>Bacillariophyta</taxon>
        <taxon>Bacillariophyceae</taxon>
        <taxon>Bacillariophycidae</taxon>
        <taxon>Bacillariales</taxon>
        <taxon>Bacillariaceae</taxon>
        <taxon>Cylindrotheca</taxon>
    </lineage>
</organism>
<dbReference type="Proteomes" id="UP001295423">
    <property type="component" value="Unassembled WGS sequence"/>
</dbReference>
<reference evidence="1" key="1">
    <citation type="submission" date="2023-08" db="EMBL/GenBank/DDBJ databases">
        <authorList>
            <person name="Audoor S."/>
            <person name="Bilcke G."/>
        </authorList>
    </citation>
    <scope>NUCLEOTIDE SEQUENCE</scope>
</reference>
<dbReference type="AlphaFoldDB" id="A0AAD2G716"/>
<evidence type="ECO:0008006" key="3">
    <source>
        <dbReference type="Google" id="ProtNLM"/>
    </source>
</evidence>
<sequence>MQGFSPIAHPMITTIEEAAYQTFAATSATKEEEIIARRGQLPDRTKPVKVPKRIWRAQVKNLYEEPEVDLDSPATHDWMFEEHGKTVIKQKAPVQRRTDMIEWNADKHLEELESQVQYRYCPSEWQPIFDAILKKYWDVFAKEGMQKHILGYQFNIDTGAIPPVCCKQPRYKPHESRVMTNLVEQLESKGLIEDDFGP</sequence>
<evidence type="ECO:0000313" key="1">
    <source>
        <dbReference type="EMBL" id="CAJ1964680.1"/>
    </source>
</evidence>
<keyword evidence="2" id="KW-1185">Reference proteome</keyword>
<accession>A0AAD2G716</accession>
<gene>
    <name evidence="1" type="ORF">CYCCA115_LOCUS20747</name>
</gene>
<name>A0AAD2G716_9STRA</name>
<proteinExistence type="predicted"/>
<dbReference type="EMBL" id="CAKOGP040002196">
    <property type="protein sequence ID" value="CAJ1964680.1"/>
    <property type="molecule type" value="Genomic_DNA"/>
</dbReference>
<comment type="caution">
    <text evidence="1">The sequence shown here is derived from an EMBL/GenBank/DDBJ whole genome shotgun (WGS) entry which is preliminary data.</text>
</comment>
<protein>
    <recommendedName>
        <fullName evidence="3">Reverse transcriptase domain-containing protein</fullName>
    </recommendedName>
</protein>
<evidence type="ECO:0000313" key="2">
    <source>
        <dbReference type="Proteomes" id="UP001295423"/>
    </source>
</evidence>